<keyword evidence="4" id="KW-0973">c-di-GMP</keyword>
<feature type="transmembrane region" description="Helical" evidence="10">
    <location>
        <begin position="243"/>
        <end position="265"/>
    </location>
</feature>
<keyword evidence="6 11" id="KW-0378">Hydrolase</keyword>
<dbReference type="GO" id="GO:0005886">
    <property type="term" value="C:plasma membrane"/>
    <property type="evidence" value="ECO:0007669"/>
    <property type="project" value="UniProtKB-SubCell"/>
</dbReference>
<evidence type="ECO:0000256" key="5">
    <source>
        <dbReference type="ARBA" id="ARBA00022692"/>
    </source>
</evidence>
<dbReference type="InterPro" id="IPR001633">
    <property type="entry name" value="EAL_dom"/>
</dbReference>
<evidence type="ECO:0000256" key="10">
    <source>
        <dbReference type="SAM" id="Phobius"/>
    </source>
</evidence>
<keyword evidence="8 10" id="KW-0472">Membrane</keyword>
<comment type="catalytic activity">
    <reaction evidence="9">
        <text>3',3'-c-di-GMP + H2O = 5'-phosphoguanylyl(3'-&gt;5')guanosine + H(+)</text>
        <dbReference type="Rhea" id="RHEA:24902"/>
        <dbReference type="ChEBI" id="CHEBI:15377"/>
        <dbReference type="ChEBI" id="CHEBI:15378"/>
        <dbReference type="ChEBI" id="CHEBI:58754"/>
        <dbReference type="ChEBI" id="CHEBI:58805"/>
        <dbReference type="EC" id="3.1.4.52"/>
    </reaction>
</comment>
<proteinExistence type="predicted"/>
<keyword evidence="3" id="KW-1003">Cell membrane</keyword>
<gene>
    <name evidence="11" type="ORF">HRR37_00540</name>
</gene>
<dbReference type="AlphaFoldDB" id="A0A2S9UA85"/>
<dbReference type="SMART" id="SM00052">
    <property type="entry name" value="EAL"/>
    <property type="match status" value="1"/>
</dbReference>
<dbReference type="InterPro" id="IPR024744">
    <property type="entry name" value="CSS-motif_dom"/>
</dbReference>
<dbReference type="RefSeq" id="WP_007851282.1">
    <property type="nucleotide sequence ID" value="NZ_CAWNSY010000083.1"/>
</dbReference>
<dbReference type="Pfam" id="PF00563">
    <property type="entry name" value="EAL"/>
    <property type="match status" value="1"/>
</dbReference>
<accession>A0A2S9UA85</accession>
<feature type="transmembrane region" description="Helical" evidence="10">
    <location>
        <begin position="17"/>
        <end position="40"/>
    </location>
</feature>
<organism evidence="11 12">
    <name type="scientific">Cronobacter sakazakii</name>
    <name type="common">Enterobacter sakazakii</name>
    <dbReference type="NCBI Taxonomy" id="28141"/>
    <lineage>
        <taxon>Bacteria</taxon>
        <taxon>Pseudomonadati</taxon>
        <taxon>Pseudomonadota</taxon>
        <taxon>Gammaproteobacteria</taxon>
        <taxon>Enterobacterales</taxon>
        <taxon>Enterobacteriaceae</taxon>
        <taxon>Cronobacter</taxon>
    </lineage>
</organism>
<evidence type="ECO:0000313" key="11">
    <source>
        <dbReference type="EMBL" id="NYV40918.1"/>
    </source>
</evidence>
<sequence>MLSSPPFASTLSTPRKIILVGIATGLALALIITIAARGWLHQQRENQYDMLARDIHHYLNTYFAQLKSSADALQPLTLAECGTVSSELTSRAAFNLNVRAFLLVRDGAAYCSSATGKLHLPLRNLAPDIDTHKTVDISIIPGTPMMPDKPSIVMWFGNPLMEGRGIVTTLNVNLTPYLVYTARQNDLNGLALVAKDRALTTFSGKVMTPDELPASPLRSESVQGYPLKLYLYGDTMPAEDRHLALLLGLLIGLLGGTLTVILLALRARSGREIVSAIKRNQFFVVYQPVVDAATRQIRGVEALMRWEHPSAGMIPPDAFINFAEAQGLIVPLTRHLFRLIAQDVPRLQQTLPPGAKLGINIAPGHLHSEQFKMDIQKLRASLPPDYFQLVFEITERDMIREEEALDLFQWLHEQGYEIAVDDFGTGHSALIYLERFTLDYLKIDRGFVNAIGTETITSPVLDAVISLAKRLNMATVAEGVETQEQAKWLTVRGVNFLQGYYFSRPMRAADLPASMKEADA</sequence>
<evidence type="ECO:0000256" key="1">
    <source>
        <dbReference type="ARBA" id="ARBA00004651"/>
    </source>
</evidence>
<dbReference type="PROSITE" id="PS50883">
    <property type="entry name" value="EAL"/>
    <property type="match status" value="1"/>
</dbReference>
<evidence type="ECO:0000256" key="7">
    <source>
        <dbReference type="ARBA" id="ARBA00022989"/>
    </source>
</evidence>
<dbReference type="Pfam" id="PF12792">
    <property type="entry name" value="CSS-motif"/>
    <property type="match status" value="1"/>
</dbReference>
<dbReference type="KEGG" id="csj:CSK29544_02388"/>
<dbReference type="InterPro" id="IPR035919">
    <property type="entry name" value="EAL_sf"/>
</dbReference>
<evidence type="ECO:0000256" key="8">
    <source>
        <dbReference type="ARBA" id="ARBA00023136"/>
    </source>
</evidence>
<evidence type="ECO:0000256" key="4">
    <source>
        <dbReference type="ARBA" id="ARBA00022636"/>
    </source>
</evidence>
<keyword evidence="5 10" id="KW-0812">Transmembrane</keyword>
<dbReference type="CDD" id="cd01948">
    <property type="entry name" value="EAL"/>
    <property type="match status" value="1"/>
</dbReference>
<evidence type="ECO:0000313" key="12">
    <source>
        <dbReference type="Proteomes" id="UP000548673"/>
    </source>
</evidence>
<evidence type="ECO:0000256" key="3">
    <source>
        <dbReference type="ARBA" id="ARBA00022475"/>
    </source>
</evidence>
<dbReference type="STRING" id="28141.CSK29544_02388"/>
<keyword evidence="7 10" id="KW-1133">Transmembrane helix</keyword>
<dbReference type="PANTHER" id="PTHR33121:SF73">
    <property type="entry name" value="CYCLIC DI-GMP PHOSPHODIESTERASE PDEN-RELATED"/>
    <property type="match status" value="1"/>
</dbReference>
<dbReference type="Proteomes" id="UP000548673">
    <property type="component" value="Unassembled WGS sequence"/>
</dbReference>
<dbReference type="PANTHER" id="PTHR33121">
    <property type="entry name" value="CYCLIC DI-GMP PHOSPHODIESTERASE PDEF"/>
    <property type="match status" value="1"/>
</dbReference>
<comment type="caution">
    <text evidence="11">The sequence shown here is derived from an EMBL/GenBank/DDBJ whole genome shotgun (WGS) entry which is preliminary data.</text>
</comment>
<dbReference type="GO" id="GO:0071111">
    <property type="term" value="F:cyclic-guanylate-specific phosphodiesterase activity"/>
    <property type="evidence" value="ECO:0007669"/>
    <property type="project" value="UniProtKB-EC"/>
</dbReference>
<name>A0A2S9UA85_CROSK</name>
<protein>
    <recommendedName>
        <fullName evidence="2">cyclic-guanylate-specific phosphodiesterase</fullName>
        <ecNumber evidence="2">3.1.4.52</ecNumber>
    </recommendedName>
</protein>
<comment type="subcellular location">
    <subcellularLocation>
        <location evidence="1">Cell membrane</location>
        <topology evidence="1">Multi-pass membrane protein</topology>
    </subcellularLocation>
</comment>
<dbReference type="Gene3D" id="3.20.20.450">
    <property type="entry name" value="EAL domain"/>
    <property type="match status" value="1"/>
</dbReference>
<dbReference type="EC" id="3.1.4.52" evidence="2"/>
<evidence type="ECO:0000256" key="2">
    <source>
        <dbReference type="ARBA" id="ARBA00012282"/>
    </source>
</evidence>
<dbReference type="NCBIfam" id="NF007839">
    <property type="entry name" value="PRK10551.1"/>
    <property type="match status" value="1"/>
</dbReference>
<evidence type="ECO:0000256" key="9">
    <source>
        <dbReference type="ARBA" id="ARBA00034290"/>
    </source>
</evidence>
<dbReference type="SUPFAM" id="SSF141868">
    <property type="entry name" value="EAL domain-like"/>
    <property type="match status" value="1"/>
</dbReference>
<dbReference type="InterPro" id="IPR050706">
    <property type="entry name" value="Cyclic-di-GMP_PDE-like"/>
</dbReference>
<dbReference type="EMBL" id="JABTXY010000011">
    <property type="protein sequence ID" value="NYV40918.1"/>
    <property type="molecule type" value="Genomic_DNA"/>
</dbReference>
<dbReference type="GeneID" id="56729933"/>
<reference evidence="11 12" key="1">
    <citation type="submission" date="2020-05" db="EMBL/GenBank/DDBJ databases">
        <title>The draft genome of Cronobacter sakazakii strain 145005.</title>
        <authorList>
            <person name="Yang J."/>
            <person name="Liu L."/>
            <person name="Feng Y."/>
            <person name="Zong Z."/>
        </authorList>
    </citation>
    <scope>NUCLEOTIDE SEQUENCE [LARGE SCALE GENOMIC DNA]</scope>
    <source>
        <strain evidence="11 12">145005</strain>
    </source>
</reference>
<evidence type="ECO:0000256" key="6">
    <source>
        <dbReference type="ARBA" id="ARBA00022801"/>
    </source>
</evidence>